<comment type="caution">
    <text evidence="1">The sequence shown here is derived from an EMBL/GenBank/DDBJ whole genome shotgun (WGS) entry which is preliminary data.</text>
</comment>
<evidence type="ECO:0000313" key="2">
    <source>
        <dbReference type="Proteomes" id="UP001595993"/>
    </source>
</evidence>
<evidence type="ECO:0000313" key="1">
    <source>
        <dbReference type="EMBL" id="MFC4609018.1"/>
    </source>
</evidence>
<reference evidence="2" key="1">
    <citation type="journal article" date="2019" name="Int. J. Syst. Evol. Microbiol.">
        <title>The Global Catalogue of Microorganisms (GCM) 10K type strain sequencing project: providing services to taxonomists for standard genome sequencing and annotation.</title>
        <authorList>
            <consortium name="The Broad Institute Genomics Platform"/>
            <consortium name="The Broad Institute Genome Sequencing Center for Infectious Disease"/>
            <person name="Wu L."/>
            <person name="Ma J."/>
        </authorList>
    </citation>
    <scope>NUCLEOTIDE SEQUENCE [LARGE SCALE GENOMIC DNA]</scope>
    <source>
        <strain evidence="2">CGMCC 4.7139</strain>
    </source>
</reference>
<sequence length="156" mass="17220">MRQAATHPELQRLEPLVGEWLMDASIDGRLVARARTTFAWLAGGAFLHQHADLEPDASMPSEWLDNAPFPVESVIGLDDAAGTFTMLYADGRGVSRVYETDVQDGMLTIRRAAPAFHQRFAGTIGADGRTITGRWEGSGDGETWTYDFDVTYRKVT</sequence>
<gene>
    <name evidence="1" type="ORF">ACFO9E_14510</name>
</gene>
<dbReference type="EMBL" id="JBHSFE010000011">
    <property type="protein sequence ID" value="MFC4609018.1"/>
    <property type="molecule type" value="Genomic_DNA"/>
</dbReference>
<protein>
    <recommendedName>
        <fullName evidence="3">DUF1579 domain-containing protein</fullName>
    </recommendedName>
</protein>
<dbReference type="RefSeq" id="WP_381195248.1">
    <property type="nucleotide sequence ID" value="NZ_JBHSFE010000011.1"/>
</dbReference>
<accession>A0ABV9G3Z1</accession>
<proteinExistence type="predicted"/>
<keyword evidence="2" id="KW-1185">Reference proteome</keyword>
<evidence type="ECO:0008006" key="3">
    <source>
        <dbReference type="Google" id="ProtNLM"/>
    </source>
</evidence>
<organism evidence="1 2">
    <name type="scientific">Streptomyces maoxianensis</name>
    <dbReference type="NCBI Taxonomy" id="1459942"/>
    <lineage>
        <taxon>Bacteria</taxon>
        <taxon>Bacillati</taxon>
        <taxon>Actinomycetota</taxon>
        <taxon>Actinomycetes</taxon>
        <taxon>Kitasatosporales</taxon>
        <taxon>Streptomycetaceae</taxon>
        <taxon>Streptomyces</taxon>
    </lineage>
</organism>
<name>A0ABV9G3Z1_9ACTN</name>
<dbReference type="Proteomes" id="UP001595993">
    <property type="component" value="Unassembled WGS sequence"/>
</dbReference>